<dbReference type="Proteomes" id="UP000290567">
    <property type="component" value="Unassembled WGS sequence"/>
</dbReference>
<accession>A0A4P5PCM8</accession>
<sequence>MYSFEKVYRLCAGNIVFVYEKSKESFKKPNHLFMMIGFFAIKWTIKAPY</sequence>
<dbReference type="AlphaFoldDB" id="A0A4P5PCM8"/>
<comment type="caution">
    <text evidence="1">The sequence shown here is derived from an EMBL/GenBank/DDBJ whole genome shotgun (WGS) entry which is preliminary data.</text>
</comment>
<protein>
    <submittedName>
        <fullName evidence="1">Uncharacterized protein</fullName>
    </submittedName>
</protein>
<proteinExistence type="predicted"/>
<reference evidence="2" key="1">
    <citation type="submission" date="2019-02" db="EMBL/GenBank/DDBJ databases">
        <title>Draft genome sequence of Enterococcus sp. Gos25-1.</title>
        <authorList>
            <person name="Tanaka N."/>
            <person name="Shiwa Y."/>
            <person name="Fujita N."/>
        </authorList>
    </citation>
    <scope>NUCLEOTIDE SEQUENCE [LARGE SCALE GENOMIC DNA]</scope>
    <source>
        <strain evidence="2">Gos25-1</strain>
    </source>
</reference>
<name>A0A4P5PCM8_9ENTE</name>
<gene>
    <name evidence="1" type="ORF">NRIC_34870</name>
</gene>
<keyword evidence="2" id="KW-1185">Reference proteome</keyword>
<organism evidence="1 2">
    <name type="scientific">Enterococcus florum</name>
    <dbReference type="NCBI Taxonomy" id="2480627"/>
    <lineage>
        <taxon>Bacteria</taxon>
        <taxon>Bacillati</taxon>
        <taxon>Bacillota</taxon>
        <taxon>Bacilli</taxon>
        <taxon>Lactobacillales</taxon>
        <taxon>Enterococcaceae</taxon>
        <taxon>Enterococcus</taxon>
    </lineage>
</organism>
<dbReference type="EMBL" id="BJCC01000034">
    <property type="protein sequence ID" value="GCF95596.1"/>
    <property type="molecule type" value="Genomic_DNA"/>
</dbReference>
<evidence type="ECO:0000313" key="1">
    <source>
        <dbReference type="EMBL" id="GCF95596.1"/>
    </source>
</evidence>
<evidence type="ECO:0000313" key="2">
    <source>
        <dbReference type="Proteomes" id="UP000290567"/>
    </source>
</evidence>